<comment type="caution">
    <text evidence="2">The sequence shown here is derived from an EMBL/GenBank/DDBJ whole genome shotgun (WGS) entry which is preliminary data.</text>
</comment>
<feature type="region of interest" description="Disordered" evidence="1">
    <location>
        <begin position="160"/>
        <end position="196"/>
    </location>
</feature>
<evidence type="ECO:0000256" key="1">
    <source>
        <dbReference type="SAM" id="MobiDB-lite"/>
    </source>
</evidence>
<dbReference type="Proteomes" id="UP000288859">
    <property type="component" value="Unassembled WGS sequence"/>
</dbReference>
<name>A0A438N9N0_EXOME</name>
<feature type="compositionally biased region" description="Basic and acidic residues" evidence="1">
    <location>
        <begin position="404"/>
        <end position="414"/>
    </location>
</feature>
<feature type="compositionally biased region" description="Basic and acidic residues" evidence="1">
    <location>
        <begin position="377"/>
        <end position="389"/>
    </location>
</feature>
<accession>A0A438N9N0</accession>
<evidence type="ECO:0000313" key="2">
    <source>
        <dbReference type="EMBL" id="RVX72476.1"/>
    </source>
</evidence>
<dbReference type="OrthoDB" id="5385189at2759"/>
<sequence>MPFIESDRLLWVTVLIGLSTAYFSIPRLLHRVKDASRAPPLDAAVAPARQLQKDSENSLKIETLRTLVDGHSFDIRTSAIKIVASRTVRSETVKKLLLRDLASDDFDRRDNAINSLSMLLWHPALDGGISSAFNSVAAIDAVISALIHMLPLHQRNANARDNVNVNDSDKNNGESNDKGIDNKNTKNQQSRLSLRRRRILPPSPLRPLHRPSHETALLKILTTILRQVTMGVDASGADLSPVIRRMITDWLAHYPFPCSLPEYSNFNYKKRDVMRLFILMPGEDPVMAEIFKELQKYSGLLRPLRDAGLLGHPDMSDYSSGGCRQYQWNVQPWFDEDNDVHMTDGEDTAGEASGGGGGGGGAREVGTTGSAADVDSGGDRDGQGDHSNHGDAPSWSLGPAAARAGERSLEEEHLRRRHRQAIVVAERGTPLSRDNILQREDSRIGLQPMASGSAEGEGELNHLLDLSQNQEEHTGTSSERRAALLETSHRTRPRMNRVED</sequence>
<feature type="compositionally biased region" description="Basic and acidic residues" evidence="1">
    <location>
        <begin position="470"/>
        <end position="489"/>
    </location>
</feature>
<reference evidence="2 3" key="1">
    <citation type="submission" date="2017-03" db="EMBL/GenBank/DDBJ databases">
        <title>Genomes of endolithic fungi from Antarctica.</title>
        <authorList>
            <person name="Coleine C."/>
            <person name="Masonjones S."/>
            <person name="Stajich J.E."/>
        </authorList>
    </citation>
    <scope>NUCLEOTIDE SEQUENCE [LARGE SCALE GENOMIC DNA]</scope>
    <source>
        <strain evidence="2 3">CCFEE 6314</strain>
    </source>
</reference>
<evidence type="ECO:0000313" key="3">
    <source>
        <dbReference type="Proteomes" id="UP000288859"/>
    </source>
</evidence>
<feature type="compositionally biased region" description="Basic and acidic residues" evidence="1">
    <location>
        <begin position="167"/>
        <end position="184"/>
    </location>
</feature>
<feature type="region of interest" description="Disordered" evidence="1">
    <location>
        <begin position="337"/>
        <end position="414"/>
    </location>
</feature>
<feature type="compositionally biased region" description="Basic residues" evidence="1">
    <location>
        <begin position="490"/>
        <end position="500"/>
    </location>
</feature>
<dbReference type="VEuPathDB" id="FungiDB:PV10_07557"/>
<protein>
    <submittedName>
        <fullName evidence="2">Uncharacterized protein</fullName>
    </submittedName>
</protein>
<feature type="region of interest" description="Disordered" evidence="1">
    <location>
        <begin position="440"/>
        <end position="500"/>
    </location>
</feature>
<feature type="compositionally biased region" description="Gly residues" evidence="1">
    <location>
        <begin position="352"/>
        <end position="363"/>
    </location>
</feature>
<organism evidence="2 3">
    <name type="scientific">Exophiala mesophila</name>
    <name type="common">Black yeast-like fungus</name>
    <dbReference type="NCBI Taxonomy" id="212818"/>
    <lineage>
        <taxon>Eukaryota</taxon>
        <taxon>Fungi</taxon>
        <taxon>Dikarya</taxon>
        <taxon>Ascomycota</taxon>
        <taxon>Pezizomycotina</taxon>
        <taxon>Eurotiomycetes</taxon>
        <taxon>Chaetothyriomycetidae</taxon>
        <taxon>Chaetothyriales</taxon>
        <taxon>Herpotrichiellaceae</taxon>
        <taxon>Exophiala</taxon>
    </lineage>
</organism>
<gene>
    <name evidence="2" type="ORF">B0A52_03664</name>
</gene>
<dbReference type="EMBL" id="NAJM01000012">
    <property type="protein sequence ID" value="RVX72476.1"/>
    <property type="molecule type" value="Genomic_DNA"/>
</dbReference>
<proteinExistence type="predicted"/>
<dbReference type="AlphaFoldDB" id="A0A438N9N0"/>